<gene>
    <name evidence="2" type="ORF">ENV38_04215</name>
</gene>
<dbReference type="Gene3D" id="3.10.620.30">
    <property type="match status" value="1"/>
</dbReference>
<dbReference type="InterPro" id="IPR038765">
    <property type="entry name" value="Papain-like_cys_pep_sf"/>
</dbReference>
<evidence type="ECO:0000313" key="2">
    <source>
        <dbReference type="EMBL" id="HGB36089.1"/>
    </source>
</evidence>
<dbReference type="EMBL" id="DTGD01000155">
    <property type="protein sequence ID" value="HGB36089.1"/>
    <property type="molecule type" value="Genomic_DNA"/>
</dbReference>
<dbReference type="AlphaFoldDB" id="A0A7V3NVB0"/>
<protein>
    <submittedName>
        <fullName evidence="2">Transglutaminase domain-containing protein</fullName>
    </submittedName>
</protein>
<reference evidence="2" key="1">
    <citation type="journal article" date="2020" name="mSystems">
        <title>Genome- and Community-Level Interaction Insights into Carbon Utilization and Element Cycling Functions of Hydrothermarchaeota in Hydrothermal Sediment.</title>
        <authorList>
            <person name="Zhou Z."/>
            <person name="Liu Y."/>
            <person name="Xu W."/>
            <person name="Pan J."/>
            <person name="Luo Z.H."/>
            <person name="Li M."/>
        </authorList>
    </citation>
    <scope>NUCLEOTIDE SEQUENCE [LARGE SCALE GENOMIC DNA]</scope>
    <source>
        <strain evidence="2">SpSt-754</strain>
    </source>
</reference>
<feature type="domain" description="Transglutaminase-like" evidence="1">
    <location>
        <begin position="317"/>
        <end position="378"/>
    </location>
</feature>
<comment type="caution">
    <text evidence="2">The sequence shown here is derived from an EMBL/GenBank/DDBJ whole genome shotgun (WGS) entry which is preliminary data.</text>
</comment>
<proteinExistence type="predicted"/>
<evidence type="ECO:0000259" key="1">
    <source>
        <dbReference type="SMART" id="SM00460"/>
    </source>
</evidence>
<dbReference type="PANTHER" id="PTHR38339">
    <property type="entry name" value="TRANSGLUTAMINASE DOMAIN PROTEIN"/>
    <property type="match status" value="1"/>
</dbReference>
<organism evidence="2">
    <name type="scientific">candidate division WOR-3 bacterium</name>
    <dbReference type="NCBI Taxonomy" id="2052148"/>
    <lineage>
        <taxon>Bacteria</taxon>
        <taxon>Bacteria division WOR-3</taxon>
    </lineage>
</organism>
<sequence length="451" mass="53217">MSLEFLLAGLPEEIKKAEIQGNINLARKLIAYWLSKDIPVIHRKRLEFEGIRLQRLHLYYPFTYNEALEEARKLIDDFTEEEFKNYIEEGAIDFIEFDGVRYFERRFAYNLGFRFPDIKRRMKEEEGQKKKREILEGRLKALIQGDTPKNYKVKAKITFRVKEPQGKRVKVWLPIPKESYYQEKVKVLNFSHPSSYIAPEKVGQRTIYMEGKDTEEFSVSFEYVIKEVWNRKLFEGTLNAFKGMKTKSGIQNLTDFLKEKPPHITFTPLLKGLLDEIIQGKDSIFEKAFAIYDFVTSRVWYSYVKPYIYYDHIPHFVVENLRGDCGFQALLFITLCRMAGIPAHWQSGWYITPYEASPHDWAVIYLPEFGFVPVDLSFGGKDKTDINRKAFYFGNLDGFRMIANDEFQEDFDPPTKFIREDPYDNQVGEAEYEDEKAFGEHRIEVLSFEEV</sequence>
<dbReference type="InterPro" id="IPR002931">
    <property type="entry name" value="Transglutaminase-like"/>
</dbReference>
<name>A0A7V3NVB0_UNCW3</name>
<dbReference type="PANTHER" id="PTHR38339:SF1">
    <property type="entry name" value="TRANSGLUTAMINASE-LIKE DOMAIN-CONTAINING PROTEIN"/>
    <property type="match status" value="1"/>
</dbReference>
<accession>A0A7V3NVB0</accession>
<dbReference type="SUPFAM" id="SSF54001">
    <property type="entry name" value="Cysteine proteinases"/>
    <property type="match status" value="1"/>
</dbReference>
<dbReference type="Pfam" id="PF01841">
    <property type="entry name" value="Transglut_core"/>
    <property type="match status" value="1"/>
</dbReference>
<dbReference type="SMART" id="SM00460">
    <property type="entry name" value="TGc"/>
    <property type="match status" value="1"/>
</dbReference>